<dbReference type="InterPro" id="IPR049373">
    <property type="entry name" value="TyrDC_C"/>
</dbReference>
<sequence length="626" mass="70291">MSEKIISEEIIDPSETNLKALFLGDKGENVDIYKNIMNRMIDEHVGWRQNYMPQDLPVITPQDRREESFQATVDNMNSVFNVLSSRLRTDSLPWHTAGRFWGHMNSETLMPSIIAYNTAMLWNGNNVAYESSPATSKMEEEVGQDLSALMGYGDKGWGHIACDGSIANLEGIWYARNFKSLPLAIKEVVPAAVEGKTEWELLNMSTEEILDVLDENQDHMDEIKERSARSGKNLEKLGKWIVPQTKHYSWLKSADIIGVGLDQVIACDVDNEYRMDVDALEKLIRELAAEETPVLGVVAVVGSTEEGQIDRVDKIVALREKLAAEGIYFYIHVDAAYGGYARSIFLDENSNFIPYDEIQAAYEENGVFQGENHWLTPEVHASFKAIESCESVTIDPHKMGYVPYSAGGVVIKDVRMRDVISYFATYVFKKGADIPALLGAYILEGSKAGATAAAVWTAHKILPLNVKGFGKLIGASIEGAFRFYNFIDGLEFQVGDKTIVMNALTRPDFNMVDYVFNEKGNTDLKVMNDLNEEFYQYASYAKGGTYHNEFITSHTDFAVPDYGDSPFPFVEGLGFSRAEWDKEQKVTILRAACMSPYAHDEKVFAEYSAKIKKAIQEKLEAIYNEK</sequence>
<dbReference type="Proteomes" id="UP000287101">
    <property type="component" value="Unassembled WGS sequence"/>
</dbReference>
<evidence type="ECO:0000256" key="2">
    <source>
        <dbReference type="ARBA" id="ARBA00022898"/>
    </source>
</evidence>
<dbReference type="PROSITE" id="PS00392">
    <property type="entry name" value="DDC_GAD_HDC_YDC"/>
    <property type="match status" value="1"/>
</dbReference>
<dbReference type="InterPro" id="IPR015421">
    <property type="entry name" value="PyrdxlP-dep_Trfase_major"/>
</dbReference>
<dbReference type="InterPro" id="IPR022397">
    <property type="entry name" value="Tyrosine_deCO2ase_bac"/>
</dbReference>
<dbReference type="InterPro" id="IPR021115">
    <property type="entry name" value="Pyridoxal-P_BS"/>
</dbReference>
<keyword evidence="2 4" id="KW-0663">Pyridoxal phosphate</keyword>
<comment type="cofactor">
    <cofactor evidence="1 4">
        <name>pyridoxal 5'-phosphate</name>
        <dbReference type="ChEBI" id="CHEBI:597326"/>
    </cofactor>
</comment>
<evidence type="ECO:0000313" key="6">
    <source>
        <dbReference type="EMBL" id="RSU04577.1"/>
    </source>
</evidence>
<evidence type="ECO:0000256" key="1">
    <source>
        <dbReference type="ARBA" id="ARBA00001933"/>
    </source>
</evidence>
<dbReference type="AlphaFoldDB" id="A0A430ABG7"/>
<dbReference type="EMBL" id="NGJY01000001">
    <property type="protein sequence ID" value="RSU04577.1"/>
    <property type="molecule type" value="Genomic_DNA"/>
</dbReference>
<dbReference type="Pfam" id="PF21391">
    <property type="entry name" value="tyr_de_CO2_C"/>
    <property type="match status" value="1"/>
</dbReference>
<name>A0A430ABG7_9ENTE</name>
<organism evidence="6 7">
    <name type="scientific">Vagococcus fessus</name>
    <dbReference type="NCBI Taxonomy" id="120370"/>
    <lineage>
        <taxon>Bacteria</taxon>
        <taxon>Bacillati</taxon>
        <taxon>Bacillota</taxon>
        <taxon>Bacilli</taxon>
        <taxon>Lactobacillales</taxon>
        <taxon>Enterococcaceae</taxon>
        <taxon>Vagococcus</taxon>
    </lineage>
</organism>
<dbReference type="PANTHER" id="PTHR42735:SF4">
    <property type="entry name" value="PYRIDOXAL PHOSPHATE-DEPENDENT DECARBOXYLASE FAMILY PROTEIN"/>
    <property type="match status" value="1"/>
</dbReference>
<dbReference type="Pfam" id="PF00282">
    <property type="entry name" value="Pyridoxal_deC"/>
    <property type="match status" value="1"/>
</dbReference>
<dbReference type="RefSeq" id="WP_126829977.1">
    <property type="nucleotide sequence ID" value="NZ_CBCRYB010000006.1"/>
</dbReference>
<evidence type="ECO:0000259" key="5">
    <source>
        <dbReference type="Pfam" id="PF21391"/>
    </source>
</evidence>
<dbReference type="NCBIfam" id="TIGR03811">
    <property type="entry name" value="tyr_de_CO2_Ent"/>
    <property type="match status" value="1"/>
</dbReference>
<protein>
    <submittedName>
        <fullName evidence="6">Tyrosine decarboxylase</fullName>
    </submittedName>
</protein>
<feature type="modified residue" description="N6-(pyridoxal phosphate)lysine" evidence="4">
    <location>
        <position position="398"/>
    </location>
</feature>
<accession>A0A430ABG7</accession>
<evidence type="ECO:0000256" key="3">
    <source>
        <dbReference type="ARBA" id="ARBA00023239"/>
    </source>
</evidence>
<dbReference type="GO" id="GO:0004058">
    <property type="term" value="F:aromatic-L-amino-acid decarboxylase activity"/>
    <property type="evidence" value="ECO:0007669"/>
    <property type="project" value="UniProtKB-ARBA"/>
</dbReference>
<reference evidence="6 7" key="1">
    <citation type="submission" date="2017-05" db="EMBL/GenBank/DDBJ databases">
        <title>Vagococcus spp. assemblies.</title>
        <authorList>
            <person name="Gulvik C.A."/>
        </authorList>
    </citation>
    <scope>NUCLEOTIDE SEQUENCE [LARGE SCALE GENOMIC DNA]</scope>
    <source>
        <strain evidence="6 7">CCUG 41755</strain>
    </source>
</reference>
<dbReference type="PANTHER" id="PTHR42735">
    <property type="match status" value="1"/>
</dbReference>
<keyword evidence="7" id="KW-1185">Reference proteome</keyword>
<evidence type="ECO:0000256" key="4">
    <source>
        <dbReference type="PIRSR" id="PIRSR602129-50"/>
    </source>
</evidence>
<dbReference type="SUPFAM" id="SSF53383">
    <property type="entry name" value="PLP-dependent transferases"/>
    <property type="match status" value="1"/>
</dbReference>
<evidence type="ECO:0000313" key="7">
    <source>
        <dbReference type="Proteomes" id="UP000287101"/>
    </source>
</evidence>
<dbReference type="InterPro" id="IPR050477">
    <property type="entry name" value="GrpII_AminoAcid_Decarb"/>
</dbReference>
<dbReference type="InterPro" id="IPR015424">
    <property type="entry name" value="PyrdxlP-dep_Trfase"/>
</dbReference>
<feature type="domain" description="L-tyrosine decarboxylase C-terminal" evidence="5">
    <location>
        <begin position="479"/>
        <end position="619"/>
    </location>
</feature>
<dbReference type="InterPro" id="IPR002129">
    <property type="entry name" value="PyrdxlP-dep_de-COase"/>
</dbReference>
<gene>
    <name evidence="6" type="ORF">CBF31_00755</name>
</gene>
<dbReference type="Gene3D" id="3.40.640.10">
    <property type="entry name" value="Type I PLP-dependent aspartate aminotransferase-like (Major domain)"/>
    <property type="match status" value="1"/>
</dbReference>
<dbReference type="GO" id="GO:0030170">
    <property type="term" value="F:pyridoxal phosphate binding"/>
    <property type="evidence" value="ECO:0007669"/>
    <property type="project" value="InterPro"/>
</dbReference>
<proteinExistence type="predicted"/>
<keyword evidence="3" id="KW-0456">Lyase</keyword>
<dbReference type="GO" id="GO:0019752">
    <property type="term" value="P:carboxylic acid metabolic process"/>
    <property type="evidence" value="ECO:0007669"/>
    <property type="project" value="InterPro"/>
</dbReference>
<comment type="caution">
    <text evidence="6">The sequence shown here is derived from an EMBL/GenBank/DDBJ whole genome shotgun (WGS) entry which is preliminary data.</text>
</comment>
<dbReference type="OrthoDB" id="9803665at2"/>